<reference evidence="1" key="1">
    <citation type="journal article" date="2020" name="mSystems">
        <title>Genome- and Community-Level Interaction Insights into Carbon Utilization and Element Cycling Functions of Hydrothermarchaeota in Hydrothermal Sediment.</title>
        <authorList>
            <person name="Zhou Z."/>
            <person name="Liu Y."/>
            <person name="Xu W."/>
            <person name="Pan J."/>
            <person name="Luo Z.H."/>
            <person name="Li M."/>
        </authorList>
    </citation>
    <scope>NUCLEOTIDE SEQUENCE [LARGE SCALE GENOMIC DNA]</scope>
    <source>
        <strain evidence="1">HyVt-26</strain>
    </source>
</reference>
<dbReference type="InterPro" id="IPR022064">
    <property type="entry name" value="DUF3619"/>
</dbReference>
<dbReference type="Pfam" id="PF12279">
    <property type="entry name" value="DUF3619"/>
    <property type="match status" value="1"/>
</dbReference>
<evidence type="ECO:0000313" key="1">
    <source>
        <dbReference type="EMBL" id="HDK37962.1"/>
    </source>
</evidence>
<accession>A0A831JRF3</accession>
<dbReference type="EMBL" id="DRCV01000131">
    <property type="protein sequence ID" value="HDK37962.1"/>
    <property type="molecule type" value="Genomic_DNA"/>
</dbReference>
<name>A0A831JRF3_9GAMM</name>
<dbReference type="AlphaFoldDB" id="A0A831JRF3"/>
<proteinExistence type="predicted"/>
<dbReference type="Proteomes" id="UP000885822">
    <property type="component" value="Unassembled WGS sequence"/>
</dbReference>
<gene>
    <name evidence="1" type="ORF">ENG92_02985</name>
</gene>
<sequence length="117" mass="13093">MQSFDDKLKQALDDKTASLDAATLSRLHRARIQALETPTPWWRQPAAYAGATASIAVMMAYVLLSRPDADHGPVQPAISSDAVEVLEIINLEVDLDLVEDLDFYRWLAQQQNQRKDA</sequence>
<organism evidence="1">
    <name type="scientific">Thiolapillus brandeum</name>
    <dbReference type="NCBI Taxonomy" id="1076588"/>
    <lineage>
        <taxon>Bacteria</taxon>
        <taxon>Pseudomonadati</taxon>
        <taxon>Pseudomonadota</taxon>
        <taxon>Gammaproteobacteria</taxon>
        <taxon>Chromatiales</taxon>
        <taxon>Sedimenticolaceae</taxon>
        <taxon>Thiolapillus</taxon>
    </lineage>
</organism>
<comment type="caution">
    <text evidence="1">The sequence shown here is derived from an EMBL/GenBank/DDBJ whole genome shotgun (WGS) entry which is preliminary data.</text>
</comment>
<protein>
    <submittedName>
        <fullName evidence="1">DUF3619 family protein</fullName>
    </submittedName>
</protein>